<organism evidence="7 8">
    <name type="scientific">Dactylosporangium sucinum</name>
    <dbReference type="NCBI Taxonomy" id="1424081"/>
    <lineage>
        <taxon>Bacteria</taxon>
        <taxon>Bacillati</taxon>
        <taxon>Actinomycetota</taxon>
        <taxon>Actinomycetes</taxon>
        <taxon>Micromonosporales</taxon>
        <taxon>Micromonosporaceae</taxon>
        <taxon>Dactylosporangium</taxon>
    </lineage>
</organism>
<accession>A0A917UB52</accession>
<dbReference type="RefSeq" id="WP_190256283.1">
    <property type="nucleotide sequence ID" value="NZ_BMPI01000069.1"/>
</dbReference>
<evidence type="ECO:0000256" key="5">
    <source>
        <dbReference type="SAM" id="SignalP"/>
    </source>
</evidence>
<dbReference type="PANTHER" id="PTHR34135:SF2">
    <property type="entry name" value="LYSOZYME"/>
    <property type="match status" value="1"/>
</dbReference>
<evidence type="ECO:0000313" key="8">
    <source>
        <dbReference type="Proteomes" id="UP000642070"/>
    </source>
</evidence>
<dbReference type="GO" id="GO:0016052">
    <property type="term" value="P:carbohydrate catabolic process"/>
    <property type="evidence" value="ECO:0007669"/>
    <property type="project" value="TreeGrafter"/>
</dbReference>
<dbReference type="GO" id="GO:0003796">
    <property type="term" value="F:lysozyme activity"/>
    <property type="evidence" value="ECO:0007669"/>
    <property type="project" value="InterPro"/>
</dbReference>
<dbReference type="GO" id="GO:0009253">
    <property type="term" value="P:peptidoglycan catabolic process"/>
    <property type="evidence" value="ECO:0007669"/>
    <property type="project" value="InterPro"/>
</dbReference>
<dbReference type="GO" id="GO:0016998">
    <property type="term" value="P:cell wall macromolecule catabolic process"/>
    <property type="evidence" value="ECO:0007669"/>
    <property type="project" value="InterPro"/>
</dbReference>
<dbReference type="EMBL" id="BMPI01000069">
    <property type="protein sequence ID" value="GGM75037.1"/>
    <property type="molecule type" value="Genomic_DNA"/>
</dbReference>
<evidence type="ECO:0000256" key="3">
    <source>
        <dbReference type="ARBA" id="ARBA00023295"/>
    </source>
</evidence>
<dbReference type="PANTHER" id="PTHR34135">
    <property type="entry name" value="LYSOZYME"/>
    <property type="match status" value="1"/>
</dbReference>
<evidence type="ECO:0000259" key="6">
    <source>
        <dbReference type="Pfam" id="PF26607"/>
    </source>
</evidence>
<keyword evidence="2" id="KW-0378">Hydrolase</keyword>
<dbReference type="Proteomes" id="UP000642070">
    <property type="component" value="Unassembled WGS sequence"/>
</dbReference>
<dbReference type="SUPFAM" id="SSF89372">
    <property type="entry name" value="Fucose-specific lectin"/>
    <property type="match status" value="2"/>
</dbReference>
<dbReference type="InterPro" id="IPR018077">
    <property type="entry name" value="Glyco_hydro_fam25_subgr"/>
</dbReference>
<evidence type="ECO:0000256" key="2">
    <source>
        <dbReference type="ARBA" id="ARBA00022801"/>
    </source>
</evidence>
<evidence type="ECO:0000313" key="7">
    <source>
        <dbReference type="EMBL" id="GGM75037.1"/>
    </source>
</evidence>
<keyword evidence="3" id="KW-0326">Glycosidase</keyword>
<reference evidence="7" key="1">
    <citation type="journal article" date="2014" name="Int. J. Syst. Evol. Microbiol.">
        <title>Complete genome sequence of Corynebacterium casei LMG S-19264T (=DSM 44701T), isolated from a smear-ripened cheese.</title>
        <authorList>
            <consortium name="US DOE Joint Genome Institute (JGI-PGF)"/>
            <person name="Walter F."/>
            <person name="Albersmeier A."/>
            <person name="Kalinowski J."/>
            <person name="Ruckert C."/>
        </authorList>
    </citation>
    <scope>NUCLEOTIDE SEQUENCE</scope>
    <source>
        <strain evidence="7">JCM 19831</strain>
    </source>
</reference>
<evidence type="ECO:0000256" key="4">
    <source>
        <dbReference type="SAM" id="MobiDB-lite"/>
    </source>
</evidence>
<dbReference type="SUPFAM" id="SSF51445">
    <property type="entry name" value="(Trans)glycosidases"/>
    <property type="match status" value="1"/>
</dbReference>
<evidence type="ECO:0000256" key="1">
    <source>
        <dbReference type="ARBA" id="ARBA00010646"/>
    </source>
</evidence>
<sequence>MLSALAAALVAGTLLAAHPAQAEPVPDGGGYANAGAHDAGSSQRGRAQAPGPQYSVYGIDVSSHNHTTQFPNINWAAQAAAGVKFAYVKSTEAQNYINPYFKQDNADAKKAGILTGAYTFGRPDKRDPVGDANYMIDNSDWVNDSKTLVPVLDLEWPYFTTVNSCYNLTVAEMRDWIQRFLDQVKVRIGRDAMIYTAAGWWNVCVGNTTQFANYPLDAATWSGTAPVLPMGWTNWTVWQWASGDHTQEGNYDKLVFNGDLAGLKQKLAGVDPPPPLTSGPVVVNQGSTGVNLYANAGGALVERTWRTGVGWSSWSNFGGGLAGRPYVFQHPQGSLEIYARATNGRLLQKYFAGGKWSGWNDLGGSLAGDPVVMYSPRYGSTEIYARGTNGQIVQKYYAGGSWSGWVDQGGTPSGDPALLYNPTYQTTEVYVRGTDGKLWQKYYATSWSKWNDLGGSLAGDPTVFLSPVYNTTEIYARSSAGRLAQKYYAVSNGWSAWKDLGDSTNTITGDPVLVYNPAYKSTEVYASANGKLVYTLYLPGGWYPFKNLGGALGTLDVSVLVNNATANTEAYGVEPDGDLVRIVYSRSQGTWGTWTNVMQ</sequence>
<feature type="signal peptide" evidence="5">
    <location>
        <begin position="1"/>
        <end position="22"/>
    </location>
</feature>
<keyword evidence="5" id="KW-0732">Signal</keyword>
<dbReference type="Pfam" id="PF26607">
    <property type="entry name" value="DUF8189"/>
    <property type="match status" value="1"/>
</dbReference>
<dbReference type="InterPro" id="IPR058502">
    <property type="entry name" value="PLL-like_beta-prop"/>
</dbReference>
<dbReference type="SMART" id="SM00641">
    <property type="entry name" value="Glyco_25"/>
    <property type="match status" value="1"/>
</dbReference>
<dbReference type="AlphaFoldDB" id="A0A917UB52"/>
<feature type="chain" id="PRO_5037664582" description="PLL-like beta propeller domain-containing protein" evidence="5">
    <location>
        <begin position="23"/>
        <end position="599"/>
    </location>
</feature>
<reference evidence="7" key="2">
    <citation type="submission" date="2020-09" db="EMBL/GenBank/DDBJ databases">
        <authorList>
            <person name="Sun Q."/>
            <person name="Ohkuma M."/>
        </authorList>
    </citation>
    <scope>NUCLEOTIDE SEQUENCE</scope>
    <source>
        <strain evidence="7">JCM 19831</strain>
    </source>
</reference>
<feature type="domain" description="PLL-like beta propeller" evidence="6">
    <location>
        <begin position="304"/>
        <end position="597"/>
    </location>
</feature>
<name>A0A917UB52_9ACTN</name>
<keyword evidence="8" id="KW-1185">Reference proteome</keyword>
<dbReference type="Gene3D" id="3.20.20.80">
    <property type="entry name" value="Glycosidases"/>
    <property type="match status" value="1"/>
</dbReference>
<dbReference type="Pfam" id="PF01183">
    <property type="entry name" value="Glyco_hydro_25"/>
    <property type="match status" value="1"/>
</dbReference>
<dbReference type="PROSITE" id="PS51904">
    <property type="entry name" value="GLYCOSYL_HYDROL_F25_2"/>
    <property type="match status" value="1"/>
</dbReference>
<comment type="similarity">
    <text evidence="1">Belongs to the glycosyl hydrolase 25 family.</text>
</comment>
<protein>
    <recommendedName>
        <fullName evidence="6">PLL-like beta propeller domain-containing protein</fullName>
    </recommendedName>
</protein>
<dbReference type="Gene3D" id="2.120.10.70">
    <property type="entry name" value="Fucose-specific lectin"/>
    <property type="match status" value="2"/>
</dbReference>
<feature type="region of interest" description="Disordered" evidence="4">
    <location>
        <begin position="26"/>
        <end position="50"/>
    </location>
</feature>
<dbReference type="InterPro" id="IPR002053">
    <property type="entry name" value="Glyco_hydro_25"/>
</dbReference>
<gene>
    <name evidence="7" type="ORF">GCM10007977_090730</name>
</gene>
<comment type="caution">
    <text evidence="7">The sequence shown here is derived from an EMBL/GenBank/DDBJ whole genome shotgun (WGS) entry which is preliminary data.</text>
</comment>
<dbReference type="InterPro" id="IPR017853">
    <property type="entry name" value="GH"/>
</dbReference>
<proteinExistence type="inferred from homology"/>